<feature type="transmembrane region" description="Helical" evidence="6">
    <location>
        <begin position="297"/>
        <end position="318"/>
    </location>
</feature>
<evidence type="ECO:0000256" key="4">
    <source>
        <dbReference type="ARBA" id="ARBA00022989"/>
    </source>
</evidence>
<evidence type="ECO:0000259" key="8">
    <source>
        <dbReference type="Pfam" id="PF12704"/>
    </source>
</evidence>
<keyword evidence="5 6" id="KW-0472">Membrane</keyword>
<dbReference type="Pfam" id="PF02687">
    <property type="entry name" value="FtsX"/>
    <property type="match status" value="2"/>
</dbReference>
<dbReference type="Pfam" id="PF12704">
    <property type="entry name" value="MacB_PCD"/>
    <property type="match status" value="1"/>
</dbReference>
<evidence type="ECO:0000256" key="6">
    <source>
        <dbReference type="SAM" id="Phobius"/>
    </source>
</evidence>
<feature type="transmembrane region" description="Helical" evidence="6">
    <location>
        <begin position="732"/>
        <end position="751"/>
    </location>
</feature>
<gene>
    <name evidence="9" type="ORF">DF185_10490</name>
</gene>
<reference evidence="9 10" key="1">
    <citation type="submission" date="2018-05" db="EMBL/GenBank/DDBJ databases">
        <title>Marinifilum breve JC075T sp. nov., a marine bacterium isolated from Yongle Blue Hole in the South China Sea.</title>
        <authorList>
            <person name="Fu T."/>
        </authorList>
    </citation>
    <scope>NUCLEOTIDE SEQUENCE [LARGE SCALE GENOMIC DNA]</scope>
    <source>
        <strain evidence="9 10">JC075</strain>
    </source>
</reference>
<comment type="caution">
    <text evidence="9">The sequence shown here is derived from an EMBL/GenBank/DDBJ whole genome shotgun (WGS) entry which is preliminary data.</text>
</comment>
<feature type="transmembrane region" description="Helical" evidence="6">
    <location>
        <begin position="766"/>
        <end position="786"/>
    </location>
</feature>
<dbReference type="PANTHER" id="PTHR30572:SF18">
    <property type="entry name" value="ABC-TYPE MACROLIDE FAMILY EXPORT SYSTEM PERMEASE COMPONENT 2"/>
    <property type="match status" value="1"/>
</dbReference>
<dbReference type="AlphaFoldDB" id="A0A2V3ZX76"/>
<feature type="domain" description="ABC3 transporter permease C-terminal" evidence="7">
    <location>
        <begin position="683"/>
        <end position="796"/>
    </location>
</feature>
<dbReference type="GO" id="GO:0022857">
    <property type="term" value="F:transmembrane transporter activity"/>
    <property type="evidence" value="ECO:0007669"/>
    <property type="project" value="TreeGrafter"/>
</dbReference>
<keyword evidence="2" id="KW-1003">Cell membrane</keyword>
<sequence>MIWNNLKIAFRNLWRNKIYSFINLFGLAIGLAGCIVLSLYVIDEYSYDKHNKNHSRIYRMNTSVKMNEFELTHPTSSPVLAATLIEDFPEVIDATRILQLFEPTVIEADGRGFTENNFYWTDPSIIKIFDLQILKGNGEQSLKNLYQVIISEKTALKYFGSIDVIGKQVKMDDSGESQAYTISAVAKDLPYNSHFHFHFLTSIKTHFKNEVTSYNNDGAYTYVLLDEKANAEAFVEKVPGLVKKYIEPSLKAYKKMSLEDLEKQGDYYRMFAMPLTDIHLHSNSIYELEKNGDINNVYIFLFSSILILLIACINFTNLSTAKSAQRAKEIGVRKSLGSSRKRLIMQFLSESILLSFVALLVALLLVELMIPIVNSLLDKELGELYYSTPNLILLFLGIALFTGLFAGSYSAFYLSKFDPAKVLKGNLKSGNGKSPLRQSLVSFQFCITIFLFVSTLIAHQQMEYIKQKNLGFDKEDLLIVRNVQKLRSKEVFKTAFLNSSYVIDASLSNNIPGSFYDGCSLWKTSGDDKKPYSTRFTTADFDFAKTMGIKMAKGHYFSKDRASDKAGLVVNEALVKDMNLTNPIGTVLKTPMGIKTIIGVVKDFHFVSLHMKIGSLIFLHPEGLPQSHLAIKFHKHQKKEVLNLLKYNWDQQASGFPLDYFFMDDKFASLHKSENNTMLLFSIFSILSILITCLGLLGLSSFTTEQRTKEIGVRKILGASNFSILKMLNKDILKWMLFAIIITSPLAWYIMNNWLEAFAYRTTIEWYIFIISGATAMILAMATISWQAWLATKKDPVEALRYE</sequence>
<feature type="transmembrane region" description="Helical" evidence="6">
    <location>
        <begin position="392"/>
        <end position="415"/>
    </location>
</feature>
<feature type="transmembrane region" description="Helical" evidence="6">
    <location>
        <begin position="21"/>
        <end position="42"/>
    </location>
</feature>
<keyword evidence="3 6" id="KW-0812">Transmembrane</keyword>
<evidence type="ECO:0000313" key="9">
    <source>
        <dbReference type="EMBL" id="PXY01072.1"/>
    </source>
</evidence>
<comment type="subcellular location">
    <subcellularLocation>
        <location evidence="1">Cell membrane</location>
        <topology evidence="1">Multi-pass membrane protein</topology>
    </subcellularLocation>
</comment>
<accession>A0A2V3ZX76</accession>
<dbReference type="PANTHER" id="PTHR30572">
    <property type="entry name" value="MEMBRANE COMPONENT OF TRANSPORTER-RELATED"/>
    <property type="match status" value="1"/>
</dbReference>
<feature type="transmembrane region" description="Helical" evidence="6">
    <location>
        <begin position="343"/>
        <end position="372"/>
    </location>
</feature>
<evidence type="ECO:0008006" key="11">
    <source>
        <dbReference type="Google" id="ProtNLM"/>
    </source>
</evidence>
<evidence type="ECO:0000256" key="3">
    <source>
        <dbReference type="ARBA" id="ARBA00022692"/>
    </source>
</evidence>
<organism evidence="9 10">
    <name type="scientific">Marinifilum breve</name>
    <dbReference type="NCBI Taxonomy" id="2184082"/>
    <lineage>
        <taxon>Bacteria</taxon>
        <taxon>Pseudomonadati</taxon>
        <taxon>Bacteroidota</taxon>
        <taxon>Bacteroidia</taxon>
        <taxon>Marinilabiliales</taxon>
        <taxon>Marinifilaceae</taxon>
    </lineage>
</organism>
<dbReference type="GO" id="GO:0005886">
    <property type="term" value="C:plasma membrane"/>
    <property type="evidence" value="ECO:0007669"/>
    <property type="project" value="UniProtKB-SubCell"/>
</dbReference>
<dbReference type="Proteomes" id="UP000248079">
    <property type="component" value="Unassembled WGS sequence"/>
</dbReference>
<feature type="transmembrane region" description="Helical" evidence="6">
    <location>
        <begin position="436"/>
        <end position="458"/>
    </location>
</feature>
<feature type="transmembrane region" description="Helical" evidence="6">
    <location>
        <begin position="678"/>
        <end position="699"/>
    </location>
</feature>
<keyword evidence="10" id="KW-1185">Reference proteome</keyword>
<evidence type="ECO:0000259" key="7">
    <source>
        <dbReference type="Pfam" id="PF02687"/>
    </source>
</evidence>
<dbReference type="PROSITE" id="PS51257">
    <property type="entry name" value="PROKAR_LIPOPROTEIN"/>
    <property type="match status" value="1"/>
</dbReference>
<proteinExistence type="predicted"/>
<name>A0A2V3ZX76_9BACT</name>
<keyword evidence="4 6" id="KW-1133">Transmembrane helix</keyword>
<protein>
    <recommendedName>
        <fullName evidence="11">ABC transporter permease</fullName>
    </recommendedName>
</protein>
<dbReference type="RefSeq" id="WP_110360703.1">
    <property type="nucleotide sequence ID" value="NZ_QFLI01000004.1"/>
</dbReference>
<feature type="domain" description="ABC3 transporter permease C-terminal" evidence="7">
    <location>
        <begin position="302"/>
        <end position="418"/>
    </location>
</feature>
<evidence type="ECO:0000256" key="5">
    <source>
        <dbReference type="ARBA" id="ARBA00023136"/>
    </source>
</evidence>
<dbReference type="InterPro" id="IPR003838">
    <property type="entry name" value="ABC3_permease_C"/>
</dbReference>
<evidence type="ECO:0000313" key="10">
    <source>
        <dbReference type="Proteomes" id="UP000248079"/>
    </source>
</evidence>
<dbReference type="OrthoDB" id="9770036at2"/>
<dbReference type="EMBL" id="QFLI01000004">
    <property type="protein sequence ID" value="PXY01072.1"/>
    <property type="molecule type" value="Genomic_DNA"/>
</dbReference>
<dbReference type="InterPro" id="IPR025857">
    <property type="entry name" value="MacB_PCD"/>
</dbReference>
<dbReference type="InterPro" id="IPR050250">
    <property type="entry name" value="Macrolide_Exporter_MacB"/>
</dbReference>
<evidence type="ECO:0000256" key="1">
    <source>
        <dbReference type="ARBA" id="ARBA00004651"/>
    </source>
</evidence>
<evidence type="ECO:0000256" key="2">
    <source>
        <dbReference type="ARBA" id="ARBA00022475"/>
    </source>
</evidence>
<feature type="domain" description="MacB-like periplasmic core" evidence="8">
    <location>
        <begin position="20"/>
        <end position="238"/>
    </location>
</feature>